<dbReference type="AlphaFoldDB" id="A0A9N7RTZ7"/>
<keyword evidence="4" id="KW-1185">Reference proteome</keyword>
<organism evidence="3 4">
    <name type="scientific">Striga hermonthica</name>
    <name type="common">Purple witchweed</name>
    <name type="synonym">Buchnera hermonthica</name>
    <dbReference type="NCBI Taxonomy" id="68872"/>
    <lineage>
        <taxon>Eukaryota</taxon>
        <taxon>Viridiplantae</taxon>
        <taxon>Streptophyta</taxon>
        <taxon>Embryophyta</taxon>
        <taxon>Tracheophyta</taxon>
        <taxon>Spermatophyta</taxon>
        <taxon>Magnoliopsida</taxon>
        <taxon>eudicotyledons</taxon>
        <taxon>Gunneridae</taxon>
        <taxon>Pentapetalae</taxon>
        <taxon>asterids</taxon>
        <taxon>lamiids</taxon>
        <taxon>Lamiales</taxon>
        <taxon>Orobanchaceae</taxon>
        <taxon>Buchnereae</taxon>
        <taxon>Striga</taxon>
    </lineage>
</organism>
<proteinExistence type="inferred from homology"/>
<dbReference type="Proteomes" id="UP001153555">
    <property type="component" value="Unassembled WGS sequence"/>
</dbReference>
<evidence type="ECO:0000256" key="2">
    <source>
        <dbReference type="SAM" id="MobiDB-lite"/>
    </source>
</evidence>
<protein>
    <submittedName>
        <fullName evidence="3">Uncharacterized protein</fullName>
    </submittedName>
</protein>
<dbReference type="EMBL" id="CACSLK010034598">
    <property type="protein sequence ID" value="CAA0842493.1"/>
    <property type="molecule type" value="Genomic_DNA"/>
</dbReference>
<dbReference type="InterPro" id="IPR005513">
    <property type="entry name" value="LEA_1"/>
</dbReference>
<name>A0A9N7RTZ7_STRHE</name>
<evidence type="ECO:0000313" key="3">
    <source>
        <dbReference type="EMBL" id="CAA0842493.1"/>
    </source>
</evidence>
<comment type="caution">
    <text evidence="3">The sequence shown here is derived from an EMBL/GenBank/DDBJ whole genome shotgun (WGS) entry which is preliminary data.</text>
</comment>
<dbReference type="OrthoDB" id="10477527at2759"/>
<dbReference type="PANTHER" id="PTHR33493">
    <property type="entry name" value="LATE EMBRYOGENESIS ABUNDANT PROTEIN 6-RELATED"/>
    <property type="match status" value="1"/>
</dbReference>
<feature type="region of interest" description="Disordered" evidence="2">
    <location>
        <begin position="92"/>
        <end position="116"/>
    </location>
</feature>
<evidence type="ECO:0000313" key="4">
    <source>
        <dbReference type="Proteomes" id="UP001153555"/>
    </source>
</evidence>
<dbReference type="PANTHER" id="PTHR33493:SF3">
    <property type="entry name" value="LATE EMBRYOGENESIS ABUNDANT PROTEIN, LEA_1 SUBGROUP"/>
    <property type="match status" value="1"/>
</dbReference>
<gene>
    <name evidence="3" type="ORF">SHERM_08355</name>
</gene>
<comment type="similarity">
    <text evidence="1">Belongs to the LEA type 1 family.</text>
</comment>
<accession>A0A9N7RTZ7</accession>
<reference evidence="3" key="1">
    <citation type="submission" date="2019-12" db="EMBL/GenBank/DDBJ databases">
        <authorList>
            <person name="Scholes J."/>
        </authorList>
    </citation>
    <scope>NUCLEOTIDE SEQUENCE</scope>
</reference>
<evidence type="ECO:0000256" key="1">
    <source>
        <dbReference type="ARBA" id="ARBA00010975"/>
    </source>
</evidence>
<dbReference type="GO" id="GO:0009793">
    <property type="term" value="P:embryo development ending in seed dormancy"/>
    <property type="evidence" value="ECO:0007669"/>
    <property type="project" value="InterPro"/>
</dbReference>
<sequence length="116" mass="11863">MKCSEEKELAKTRVQVAHEVRMAREAEAAMDLHVNRAAEKAAQAEQKYHRGTVLGGEDANCPNPGAAGYSADPMSGGAGAMDPSAVPARDAYGASTGGINTAAARSGGPTAHNDLL</sequence>